<dbReference type="EMBL" id="JASAOK010000018">
    <property type="protein sequence ID" value="KAK6222463.1"/>
    <property type="molecule type" value="Genomic_DNA"/>
</dbReference>
<feature type="compositionally biased region" description="Polar residues" evidence="2">
    <location>
        <begin position="827"/>
        <end position="839"/>
    </location>
</feature>
<keyword evidence="5" id="KW-1185">Reference proteome</keyword>
<feature type="transmembrane region" description="Helical" evidence="3">
    <location>
        <begin position="7"/>
        <end position="28"/>
    </location>
</feature>
<feature type="coiled-coil region" evidence="1">
    <location>
        <begin position="180"/>
        <end position="330"/>
    </location>
</feature>
<dbReference type="Proteomes" id="UP001327957">
    <property type="component" value="Unassembled WGS sequence"/>
</dbReference>
<comment type="caution">
    <text evidence="4">The sequence shown here is derived from an EMBL/GenBank/DDBJ whole genome shotgun (WGS) entry which is preliminary data.</text>
</comment>
<feature type="coiled-coil region" evidence="1">
    <location>
        <begin position="473"/>
        <end position="525"/>
    </location>
</feature>
<keyword evidence="3" id="KW-1133">Transmembrane helix</keyword>
<feature type="coiled-coil region" evidence="1">
    <location>
        <begin position="555"/>
        <end position="699"/>
    </location>
</feature>
<protein>
    <submittedName>
        <fullName evidence="4">Uncharacterized protein</fullName>
    </submittedName>
</protein>
<evidence type="ECO:0000313" key="5">
    <source>
        <dbReference type="Proteomes" id="UP001327957"/>
    </source>
</evidence>
<keyword evidence="3" id="KW-0472">Membrane</keyword>
<evidence type="ECO:0000256" key="2">
    <source>
        <dbReference type="SAM" id="MobiDB-lite"/>
    </source>
</evidence>
<proteinExistence type="predicted"/>
<evidence type="ECO:0000256" key="1">
    <source>
        <dbReference type="SAM" id="Coils"/>
    </source>
</evidence>
<keyword evidence="1" id="KW-0175">Coiled coil</keyword>
<feature type="coiled-coil region" evidence="1">
    <location>
        <begin position="376"/>
        <end position="447"/>
    </location>
</feature>
<feature type="compositionally biased region" description="Basic and acidic residues" evidence="2">
    <location>
        <begin position="802"/>
        <end position="824"/>
    </location>
</feature>
<gene>
    <name evidence="4" type="ORF">QIS74_04165</name>
</gene>
<feature type="region of interest" description="Disordered" evidence="2">
    <location>
        <begin position="766"/>
        <end position="867"/>
    </location>
</feature>
<dbReference type="AlphaFoldDB" id="A0AAV9TK59"/>
<reference evidence="4 5" key="1">
    <citation type="submission" date="2023-04" db="EMBL/GenBank/DDBJ databases">
        <title>Colletotrichum tabacum stain YC1 causing leaf anthracnose on Nicotiana tabacum(L.) cv.</title>
        <authorList>
            <person name="Ji Z."/>
            <person name="Wang M."/>
            <person name="Zhang J."/>
            <person name="Wang N."/>
            <person name="Zhou Z."/>
        </authorList>
    </citation>
    <scope>NUCLEOTIDE SEQUENCE [LARGE SCALE GENOMIC DNA]</scope>
    <source>
        <strain evidence="4 5">YC1</strain>
    </source>
</reference>
<name>A0AAV9TK59_9PEZI</name>
<accession>A0AAV9TK59</accession>
<evidence type="ECO:0000313" key="4">
    <source>
        <dbReference type="EMBL" id="KAK6222463.1"/>
    </source>
</evidence>
<keyword evidence="3" id="KW-0812">Transmembrane</keyword>
<sequence>MRVFDPINVALAYWAIVIGLRALFYALIQLSDLLYYLPYLPELPTNRTILIAVISFWILAQALLVVPFVFLCTINPVIRNFFPFFGCSDELAMLLEKRVFRYVTIAFVPYLNLGWQAFVAVASFLYRTTAQIASSIIDKTATKCTTEDVTSEPSLELVPSLTIEEQAAEARRCRLPGPVCDAARSQLEIKRREVNELVRQLGEAEQRELDASGAVTAERETQRRLEQRLVRTEQQLTRYIPEANAVRNLELQLAESEARIGEANARTETAERLLRTELEHSKWAVERKEAQARKLHDELRNVVQTAKERIGALRAEVGSLHRQLDSIKRENKTVDVQALMAKNDETIQTLIAENDETIQTLTEAGLAIEKDRNDKIEYAERMYASLIAENESLRRQLSDSTNDMQARESDADITSLRAALTESQQEIRRIEATVSEKQTKLEELSTLLQNNAIASDAEISSVRVALAESQQHVQMMEAALVEKKTKLEESETRLMNHVSVSKNTINDAKSEVDRLRAELENQVTIGRAAHANEMKQASTIHTQQQQYITSLRSDLEVSNNEKITLQKEISRLQELVQQHVASNSMNEGIKQQLAAVRNQHQADMNQANAVLATKEETIKQLQGKLEDSQQEIASLTDKVAEMDGGMGGEDFDELEEKLRKALTNEKNKLERIADMEKELKKARGDEKKYIREIAKMKKKRQNDANKEMESSMKLKKKLKDVCEERDILAAGNDEQELRSALGKATYETAKRDIRIGELEEKVASLEEQISSLQSESEDEQSDANYTGEELHKHMIPLGLIEGDAREGPSDKECSKKETQSKNDTEMEGSQPSAAKSTGASDHKNNGNEGDDDSFEAAMNEAIDESNREYSARTAVTFTPDVQVPGVFNPFAQSGHSSTAPQLSSFFGGQSYLSAFGKDGAKSPKKD</sequence>
<feature type="transmembrane region" description="Helical" evidence="3">
    <location>
        <begin position="99"/>
        <end position="126"/>
    </location>
</feature>
<evidence type="ECO:0000256" key="3">
    <source>
        <dbReference type="SAM" id="Phobius"/>
    </source>
</evidence>
<feature type="transmembrane region" description="Helical" evidence="3">
    <location>
        <begin position="48"/>
        <end position="78"/>
    </location>
</feature>
<organism evidence="4 5">
    <name type="scientific">Colletotrichum tabaci</name>
    <dbReference type="NCBI Taxonomy" id="1209068"/>
    <lineage>
        <taxon>Eukaryota</taxon>
        <taxon>Fungi</taxon>
        <taxon>Dikarya</taxon>
        <taxon>Ascomycota</taxon>
        <taxon>Pezizomycotina</taxon>
        <taxon>Sordariomycetes</taxon>
        <taxon>Hypocreomycetidae</taxon>
        <taxon>Glomerellales</taxon>
        <taxon>Glomerellaceae</taxon>
        <taxon>Colletotrichum</taxon>
        <taxon>Colletotrichum destructivum species complex</taxon>
    </lineage>
</organism>